<organism evidence="1 2">
    <name type="scientific">Photobacterium angustum</name>
    <dbReference type="NCBI Taxonomy" id="661"/>
    <lineage>
        <taxon>Bacteria</taxon>
        <taxon>Pseudomonadati</taxon>
        <taxon>Pseudomonadota</taxon>
        <taxon>Gammaproteobacteria</taxon>
        <taxon>Vibrionales</taxon>
        <taxon>Vibrionaceae</taxon>
        <taxon>Photobacterium</taxon>
    </lineage>
</organism>
<dbReference type="InterPro" id="IPR001096">
    <property type="entry name" value="Peptidase_C13"/>
</dbReference>
<comment type="caution">
    <text evidence="1">The sequence shown here is derived from an EMBL/GenBank/DDBJ whole genome shotgun (WGS) entry which is preliminary data.</text>
</comment>
<dbReference type="GO" id="GO:0008233">
    <property type="term" value="F:peptidase activity"/>
    <property type="evidence" value="ECO:0007669"/>
    <property type="project" value="InterPro"/>
</dbReference>
<dbReference type="AlphaFoldDB" id="A0A2S7VKB1"/>
<dbReference type="OrthoDB" id="345222at2"/>
<evidence type="ECO:0000313" key="2">
    <source>
        <dbReference type="Proteomes" id="UP000238730"/>
    </source>
</evidence>
<protein>
    <recommendedName>
        <fullName evidence="3">Peptidase C13</fullName>
    </recommendedName>
</protein>
<evidence type="ECO:0008006" key="3">
    <source>
        <dbReference type="Google" id="ProtNLM"/>
    </source>
</evidence>
<dbReference type="GO" id="GO:0006508">
    <property type="term" value="P:proteolysis"/>
    <property type="evidence" value="ECO:0007669"/>
    <property type="project" value="InterPro"/>
</dbReference>
<dbReference type="Gene3D" id="3.40.50.1460">
    <property type="match status" value="1"/>
</dbReference>
<proteinExistence type="predicted"/>
<accession>A0A2S7VKB1</accession>
<sequence length="277" mass="30853">MLNAIIQLITSVPKLILIALSFAILSGCASKELLLAQPSLVEQQTSKLLPQRPNKTDLYFVGFAADSSQNVFSKEVKYAQQLFDNKFDTKGRSVTLINHSSTINEAPMATLSNLDNVLKNIGNTIEKNEDIVFLFLTGHGSFEKGLHSKFWPHHKELIKPKDLKKSLVESKIKWKVVVVSSCFSGQFANEIADLHTLVITASNPNQPSFGCTNTSEFTYFGEAFFKEQLAQNASFIMAFIAAKARITVKENKMGFENSQPMMITSKPIIDKLKEISQ</sequence>
<dbReference type="Proteomes" id="UP000238730">
    <property type="component" value="Unassembled WGS sequence"/>
</dbReference>
<dbReference type="Pfam" id="PF01650">
    <property type="entry name" value="Peptidase_C13"/>
    <property type="match status" value="1"/>
</dbReference>
<dbReference type="RefSeq" id="WP_105062304.1">
    <property type="nucleotide sequence ID" value="NZ_MSCJ01000003.1"/>
</dbReference>
<evidence type="ECO:0000313" key="1">
    <source>
        <dbReference type="EMBL" id="PQJ62498.1"/>
    </source>
</evidence>
<gene>
    <name evidence="1" type="ORF">BTO08_19920</name>
</gene>
<dbReference type="EMBL" id="MSCJ01000003">
    <property type="protein sequence ID" value="PQJ62498.1"/>
    <property type="molecule type" value="Genomic_DNA"/>
</dbReference>
<reference evidence="1 2" key="1">
    <citation type="submission" date="2016-12" db="EMBL/GenBank/DDBJ databases">
        <title>Diversity of luminous bacteria.</title>
        <authorList>
            <person name="Yoshizawa S."/>
            <person name="Kogure K."/>
        </authorList>
    </citation>
    <scope>NUCLEOTIDE SEQUENCE [LARGE SCALE GENOMIC DNA]</scope>
    <source>
        <strain evidence="1 2">LC1-200</strain>
    </source>
</reference>
<name>A0A2S7VKB1_PHOAN</name>